<dbReference type="EMBL" id="KV977229">
    <property type="protein sequence ID" value="PIO22902.1"/>
    <property type="molecule type" value="Genomic_DNA"/>
</dbReference>
<gene>
    <name evidence="13" type="ORF">AB205_0045640</name>
</gene>
<evidence type="ECO:0000256" key="6">
    <source>
        <dbReference type="ARBA" id="ARBA00022833"/>
    </source>
</evidence>
<comment type="subcellular location">
    <subcellularLocation>
        <location evidence="1">Nucleus</location>
    </subcellularLocation>
</comment>
<sequence>MRVNTGESPFSCSECWNLSLRNILAEHLRGKSFSQKHILAKHQIVNTWESPFSCSECRKSFSQKHILDEHLRFNTGEIFVYVFGVWESYHSKMCIC</sequence>
<keyword evidence="6" id="KW-0862">Zinc</keyword>
<dbReference type="InterPro" id="IPR036236">
    <property type="entry name" value="Znf_C2H2_sf"/>
</dbReference>
<keyword evidence="8" id="KW-0238">DNA-binding</keyword>
<evidence type="ECO:0000256" key="2">
    <source>
        <dbReference type="ARBA" id="ARBA00006991"/>
    </source>
</evidence>
<comment type="similarity">
    <text evidence="2">Belongs to the krueppel C2H2-type zinc-finger protein family.</text>
</comment>
<evidence type="ECO:0000259" key="12">
    <source>
        <dbReference type="PROSITE" id="PS50157"/>
    </source>
</evidence>
<evidence type="ECO:0000256" key="5">
    <source>
        <dbReference type="ARBA" id="ARBA00022771"/>
    </source>
</evidence>
<name>A0A2G9R4X6_AQUCT</name>
<keyword evidence="5 11" id="KW-0863">Zinc-finger</keyword>
<keyword evidence="7" id="KW-0805">Transcription regulation</keyword>
<keyword evidence="10" id="KW-0539">Nucleus</keyword>
<dbReference type="AlphaFoldDB" id="A0A2G9R4X6"/>
<dbReference type="GO" id="GO:0001817">
    <property type="term" value="P:regulation of cytokine production"/>
    <property type="evidence" value="ECO:0007669"/>
    <property type="project" value="TreeGrafter"/>
</dbReference>
<organism evidence="13 14">
    <name type="scientific">Aquarana catesbeiana</name>
    <name type="common">American bullfrog</name>
    <name type="synonym">Rana catesbeiana</name>
    <dbReference type="NCBI Taxonomy" id="8400"/>
    <lineage>
        <taxon>Eukaryota</taxon>
        <taxon>Metazoa</taxon>
        <taxon>Chordata</taxon>
        <taxon>Craniata</taxon>
        <taxon>Vertebrata</taxon>
        <taxon>Euteleostomi</taxon>
        <taxon>Amphibia</taxon>
        <taxon>Batrachia</taxon>
        <taxon>Anura</taxon>
        <taxon>Neobatrachia</taxon>
        <taxon>Ranoidea</taxon>
        <taxon>Ranidae</taxon>
        <taxon>Aquarana</taxon>
    </lineage>
</organism>
<keyword evidence="9" id="KW-0804">Transcription</keyword>
<evidence type="ECO:0000256" key="4">
    <source>
        <dbReference type="ARBA" id="ARBA00022737"/>
    </source>
</evidence>
<protein>
    <recommendedName>
        <fullName evidence="12">C2H2-type domain-containing protein</fullName>
    </recommendedName>
</protein>
<dbReference type="SUPFAM" id="SSF57667">
    <property type="entry name" value="beta-beta-alpha zinc fingers"/>
    <property type="match status" value="1"/>
</dbReference>
<dbReference type="GO" id="GO:0005654">
    <property type="term" value="C:nucleoplasm"/>
    <property type="evidence" value="ECO:0007669"/>
    <property type="project" value="TreeGrafter"/>
</dbReference>
<accession>A0A2G9R4X6</accession>
<dbReference type="GO" id="GO:0000978">
    <property type="term" value="F:RNA polymerase II cis-regulatory region sequence-specific DNA binding"/>
    <property type="evidence" value="ECO:0007669"/>
    <property type="project" value="TreeGrafter"/>
</dbReference>
<dbReference type="FunFam" id="3.30.160.60:FF:002343">
    <property type="entry name" value="Zinc finger protein 33A"/>
    <property type="match status" value="1"/>
</dbReference>
<evidence type="ECO:0000256" key="10">
    <source>
        <dbReference type="ARBA" id="ARBA00023242"/>
    </source>
</evidence>
<evidence type="ECO:0000256" key="11">
    <source>
        <dbReference type="PROSITE-ProRule" id="PRU00042"/>
    </source>
</evidence>
<dbReference type="InterPro" id="IPR013087">
    <property type="entry name" value="Znf_C2H2_type"/>
</dbReference>
<keyword evidence="14" id="KW-1185">Reference proteome</keyword>
<evidence type="ECO:0000313" key="14">
    <source>
        <dbReference type="Proteomes" id="UP000228934"/>
    </source>
</evidence>
<evidence type="ECO:0000256" key="3">
    <source>
        <dbReference type="ARBA" id="ARBA00022723"/>
    </source>
</evidence>
<dbReference type="PANTHER" id="PTHR24399:SF54">
    <property type="entry name" value="GASTRULA ZINC FINGER PROTEIN XLCGF26.1-LIKE-RELATED"/>
    <property type="match status" value="1"/>
</dbReference>
<evidence type="ECO:0000313" key="13">
    <source>
        <dbReference type="EMBL" id="PIO22902.1"/>
    </source>
</evidence>
<evidence type="ECO:0000256" key="1">
    <source>
        <dbReference type="ARBA" id="ARBA00004123"/>
    </source>
</evidence>
<proteinExistence type="inferred from homology"/>
<dbReference type="PROSITE" id="PS50157">
    <property type="entry name" value="ZINC_FINGER_C2H2_2"/>
    <property type="match status" value="1"/>
</dbReference>
<keyword evidence="3" id="KW-0479">Metal-binding</keyword>
<dbReference type="GO" id="GO:0008270">
    <property type="term" value="F:zinc ion binding"/>
    <property type="evidence" value="ECO:0007669"/>
    <property type="project" value="UniProtKB-KW"/>
</dbReference>
<feature type="domain" description="C2H2-type" evidence="12">
    <location>
        <begin position="52"/>
        <end position="77"/>
    </location>
</feature>
<evidence type="ECO:0000256" key="9">
    <source>
        <dbReference type="ARBA" id="ARBA00023163"/>
    </source>
</evidence>
<evidence type="ECO:0000256" key="8">
    <source>
        <dbReference type="ARBA" id="ARBA00023125"/>
    </source>
</evidence>
<dbReference type="Proteomes" id="UP000228934">
    <property type="component" value="Unassembled WGS sequence"/>
</dbReference>
<evidence type="ECO:0000256" key="7">
    <source>
        <dbReference type="ARBA" id="ARBA00023015"/>
    </source>
</evidence>
<dbReference type="OrthoDB" id="654211at2759"/>
<reference evidence="14" key="1">
    <citation type="journal article" date="2017" name="Nat. Commun.">
        <title>The North American bullfrog draft genome provides insight into hormonal regulation of long noncoding RNA.</title>
        <authorList>
            <person name="Hammond S.A."/>
            <person name="Warren R.L."/>
            <person name="Vandervalk B.P."/>
            <person name="Kucuk E."/>
            <person name="Khan H."/>
            <person name="Gibb E.A."/>
            <person name="Pandoh P."/>
            <person name="Kirk H."/>
            <person name="Zhao Y."/>
            <person name="Jones M."/>
            <person name="Mungall A.J."/>
            <person name="Coope R."/>
            <person name="Pleasance S."/>
            <person name="Moore R.A."/>
            <person name="Holt R.A."/>
            <person name="Round J.M."/>
            <person name="Ohora S."/>
            <person name="Walle B.V."/>
            <person name="Veldhoen N."/>
            <person name="Helbing C.C."/>
            <person name="Birol I."/>
        </authorList>
    </citation>
    <scope>NUCLEOTIDE SEQUENCE [LARGE SCALE GENOMIC DNA]</scope>
</reference>
<dbReference type="PANTHER" id="PTHR24399">
    <property type="entry name" value="ZINC FINGER AND BTB DOMAIN-CONTAINING"/>
    <property type="match status" value="1"/>
</dbReference>
<keyword evidence="4" id="KW-0677">Repeat</keyword>
<dbReference type="Gene3D" id="3.30.160.60">
    <property type="entry name" value="Classic Zinc Finger"/>
    <property type="match status" value="2"/>
</dbReference>
<dbReference type="GO" id="GO:0001227">
    <property type="term" value="F:DNA-binding transcription repressor activity, RNA polymerase II-specific"/>
    <property type="evidence" value="ECO:0007669"/>
    <property type="project" value="TreeGrafter"/>
</dbReference>
<dbReference type="GO" id="GO:0002682">
    <property type="term" value="P:regulation of immune system process"/>
    <property type="evidence" value="ECO:0007669"/>
    <property type="project" value="TreeGrafter"/>
</dbReference>